<feature type="domain" description="Carrier" evidence="3">
    <location>
        <begin position="554"/>
        <end position="631"/>
    </location>
</feature>
<dbReference type="InterPro" id="IPR020459">
    <property type="entry name" value="AMP-binding"/>
</dbReference>
<reference evidence="5" key="1">
    <citation type="journal article" date="2019" name="Int. J. Syst. Evol. Microbiol.">
        <title>The Global Catalogue of Microorganisms (GCM) 10K type strain sequencing project: providing services to taxonomists for standard genome sequencing and annotation.</title>
        <authorList>
            <consortium name="The Broad Institute Genomics Platform"/>
            <consortium name="The Broad Institute Genome Sequencing Center for Infectious Disease"/>
            <person name="Wu L."/>
            <person name="Ma J."/>
        </authorList>
    </citation>
    <scope>NUCLEOTIDE SEQUENCE [LARGE SCALE GENOMIC DNA]</scope>
    <source>
        <strain evidence="5">JCM 12165</strain>
    </source>
</reference>
<feature type="compositionally biased region" description="Polar residues" evidence="1">
    <location>
        <begin position="1345"/>
        <end position="1368"/>
    </location>
</feature>
<name>A0ABW4FG38_9PSEU</name>
<feature type="transmembrane region" description="Helical" evidence="2">
    <location>
        <begin position="1152"/>
        <end position="1180"/>
    </location>
</feature>
<dbReference type="PRINTS" id="PR00154">
    <property type="entry name" value="AMPBINDING"/>
</dbReference>
<dbReference type="PANTHER" id="PTHR45527">
    <property type="entry name" value="NONRIBOSOMAL PEPTIDE SYNTHETASE"/>
    <property type="match status" value="1"/>
</dbReference>
<dbReference type="InterPro" id="IPR045851">
    <property type="entry name" value="AMP-bd_C_sf"/>
</dbReference>
<dbReference type="InterPro" id="IPR012728">
    <property type="entry name" value="Pls/PosA_C"/>
</dbReference>
<sequence length="1400" mass="151717">MTTSVRNPRQGGPADPDRPTLLVASGHTPGLRIRPGERLHEVFEERVNWMRCFAEPTHLAVDAGGVTFTYPELDERANQLARYLLTQGARPGDRIGLLFDQAVYSYVAMLAVSKIHAAYVPLDVGFPPDRISYIVSDAGAHLVLSTFAVRERVDGLEDIAPQLLDLDLDADDITGQDTSLLTDAERGAPVDDLAYLIYTSGTTGRPKGVAISHASICNFVRVAAEVYGIRSDDRVYQGMTIAFDFSVEEIWVPWMSGATLVPKSPGPSLVGLDLHEFLTERHVTAMCVVPTLLATIDDDLPELRFLLVSGEACPQDLILRWHRPGRRFLNVYGPTEATVTATWTTLDPDRAVTIGQPLPTYTAVILDPDDPSRALPFGEIGEIGLAGIGLAQGYLNRPDLTDKAFVPDVFGAPDNPSGRVYRTGDLGRVNEAGEIEYHGRIDLQVKVRGYRIELPEIETVLMQVPEIAVAVVDTFEPTPGTVELVGYYSLRRGVRELQPDTIYRYLRERLPSYMVPAYLEPLASIPMTTSDKADRKALPAPTSRRRTARGEQVAPATDTERLLAEALAATLGLPDVSVESEFFDDLGANSLLLAQFSARVRKTGGLPSLSMREIYQNPTIRRLALVLDPTGSGVTGPGPEPATPHQEVARASTARYLATGAAQLVTLAALSYVAELLLTEGYIWSTAAATPLGVFARFGGFTAAVFLAACLLPILAKWILIGRWKPREIRLWTVQYFRFWLVKTVLTTNPLVLFAGTPIYSLYLRALGAKIGRGTTILSASVPVATDLLTIGSDTIIRRASSFTGYHATSGILRTGRVTIGNNALVGEATVIDIDTGIGDGGQLGHSSALHPGQRIPPGERWHGVPAEPTDTDYKVLADAPRGSLRRFVYSALLLMVTLAASAAISGVLVVLLTDSPAVSEFFDPTRSSLATPRFYLSIAAISAILFLAGVLLSLAVMTTVPRLLTLLVRPGRTYRLYGPRHLAASAITWLGNSRFFMLLFGDSSAAALYTRLIGYHQPQLEQTGSNFGTEIRQDLALLTTIGSGTMLSDGVSLMNADYSSSTFRMSPITIGKRNFMGNNISLPAGAKIGDNVLLATKVMVPIDGPVRENVGLLGSPPFEIPRSVARDSRFDHLKTPQELPRRLAAKLRHNIGSMAVLLLFRFLGFFTMVLLLTIAAGFYQQFGELAYTVALIATAAFNILLAAFAERAVLGFHRLVPKFVSIYDPHFWRHERLWKVLATPVLAGTPFRALQWRLLGVRVGKRLFDDGSTIPEKTLVTLGDDVVLNAGSVIQCHSLEDGTFKTNHTTLGDGVVLGVGAFVHYGVTMSQGSMLAADGFLMKGEETTPFTRWSGNPATETGPVTRSTPAPTTVPALESATDAIPVASRPSPRPSPDPRRLAA</sequence>
<dbReference type="PROSITE" id="PS00455">
    <property type="entry name" value="AMP_BINDING"/>
    <property type="match status" value="1"/>
</dbReference>
<gene>
    <name evidence="4" type="ORF">ACFSCY_08630</name>
</gene>
<keyword evidence="2" id="KW-1133">Transmembrane helix</keyword>
<evidence type="ECO:0000313" key="4">
    <source>
        <dbReference type="EMBL" id="MFD1529506.1"/>
    </source>
</evidence>
<keyword evidence="2" id="KW-0472">Membrane</keyword>
<dbReference type="NCBIfam" id="TIGR02353">
    <property type="entry name" value="NRPS_term_dom"/>
    <property type="match status" value="1"/>
</dbReference>
<dbReference type="InterPro" id="IPR011004">
    <property type="entry name" value="Trimer_LpxA-like_sf"/>
</dbReference>
<dbReference type="CDD" id="cd05930">
    <property type="entry name" value="A_NRPS"/>
    <property type="match status" value="1"/>
</dbReference>
<dbReference type="RefSeq" id="WP_343984246.1">
    <property type="nucleotide sequence ID" value="NZ_BAAAJG010000020.1"/>
</dbReference>
<dbReference type="Gene3D" id="3.40.50.12780">
    <property type="entry name" value="N-terminal domain of ligase-like"/>
    <property type="match status" value="1"/>
</dbReference>
<feature type="transmembrane region" description="Helical" evidence="2">
    <location>
        <begin position="694"/>
        <end position="720"/>
    </location>
</feature>
<dbReference type="InterPro" id="IPR042099">
    <property type="entry name" value="ANL_N_sf"/>
</dbReference>
<dbReference type="Pfam" id="PF13193">
    <property type="entry name" value="AMP-binding_C"/>
    <property type="match status" value="1"/>
</dbReference>
<feature type="region of interest" description="Disordered" evidence="1">
    <location>
        <begin position="1"/>
        <end position="20"/>
    </location>
</feature>
<feature type="transmembrane region" description="Helical" evidence="2">
    <location>
        <begin position="888"/>
        <end position="914"/>
    </location>
</feature>
<dbReference type="Gene3D" id="1.10.1200.10">
    <property type="entry name" value="ACP-like"/>
    <property type="match status" value="1"/>
</dbReference>
<dbReference type="PANTHER" id="PTHR45527:SF1">
    <property type="entry name" value="FATTY ACID SYNTHASE"/>
    <property type="match status" value="1"/>
</dbReference>
<dbReference type="InterPro" id="IPR036736">
    <property type="entry name" value="ACP-like_sf"/>
</dbReference>
<dbReference type="InterPro" id="IPR020845">
    <property type="entry name" value="AMP-binding_CS"/>
</dbReference>
<feature type="transmembrane region" description="Helical" evidence="2">
    <location>
        <begin position="1186"/>
        <end position="1206"/>
    </location>
</feature>
<dbReference type="InterPro" id="IPR009081">
    <property type="entry name" value="PP-bd_ACP"/>
</dbReference>
<proteinExistence type="predicted"/>
<dbReference type="SUPFAM" id="SSF56801">
    <property type="entry name" value="Acetyl-CoA synthetase-like"/>
    <property type="match status" value="1"/>
</dbReference>
<feature type="region of interest" description="Disordered" evidence="1">
    <location>
        <begin position="530"/>
        <end position="557"/>
    </location>
</feature>
<dbReference type="Pfam" id="PF00501">
    <property type="entry name" value="AMP-binding"/>
    <property type="match status" value="1"/>
</dbReference>
<dbReference type="InterPro" id="IPR000873">
    <property type="entry name" value="AMP-dep_synth/lig_dom"/>
</dbReference>
<evidence type="ECO:0000256" key="2">
    <source>
        <dbReference type="SAM" id="Phobius"/>
    </source>
</evidence>
<dbReference type="Gene3D" id="2.160.10.10">
    <property type="entry name" value="Hexapeptide repeat proteins"/>
    <property type="match status" value="3"/>
</dbReference>
<dbReference type="EMBL" id="JBHUCP010000005">
    <property type="protein sequence ID" value="MFD1529506.1"/>
    <property type="molecule type" value="Genomic_DNA"/>
</dbReference>
<dbReference type="Gene3D" id="3.30.300.30">
    <property type="match status" value="1"/>
</dbReference>
<dbReference type="InterPro" id="IPR010071">
    <property type="entry name" value="AA_adenyl_dom"/>
</dbReference>
<feature type="region of interest" description="Disordered" evidence="1">
    <location>
        <begin position="1345"/>
        <end position="1400"/>
    </location>
</feature>
<dbReference type="PROSITE" id="PS50075">
    <property type="entry name" value="CARRIER"/>
    <property type="match status" value="1"/>
</dbReference>
<evidence type="ECO:0000259" key="3">
    <source>
        <dbReference type="PROSITE" id="PS50075"/>
    </source>
</evidence>
<organism evidence="4 5">
    <name type="scientific">Pseudonocardia aurantiaca</name>
    <dbReference type="NCBI Taxonomy" id="75290"/>
    <lineage>
        <taxon>Bacteria</taxon>
        <taxon>Bacillati</taxon>
        <taxon>Actinomycetota</taxon>
        <taxon>Actinomycetes</taxon>
        <taxon>Pseudonocardiales</taxon>
        <taxon>Pseudonocardiaceae</taxon>
        <taxon>Pseudonocardia</taxon>
    </lineage>
</organism>
<dbReference type="NCBIfam" id="TIGR01733">
    <property type="entry name" value="AA-adenyl-dom"/>
    <property type="match status" value="1"/>
</dbReference>
<dbReference type="SUPFAM" id="SSF47336">
    <property type="entry name" value="ACP-like"/>
    <property type="match status" value="1"/>
</dbReference>
<keyword evidence="2" id="KW-0812">Transmembrane</keyword>
<dbReference type="InterPro" id="IPR025110">
    <property type="entry name" value="AMP-bd_C"/>
</dbReference>
<evidence type="ECO:0000313" key="5">
    <source>
        <dbReference type="Proteomes" id="UP001597145"/>
    </source>
</evidence>
<protein>
    <submittedName>
        <fullName evidence="4">Pls/PosA family non-ribosomal peptide synthetase</fullName>
    </submittedName>
</protein>
<dbReference type="SUPFAM" id="SSF51161">
    <property type="entry name" value="Trimeric LpxA-like enzymes"/>
    <property type="match status" value="3"/>
</dbReference>
<accession>A0ABW4FG38</accession>
<feature type="transmembrane region" description="Helical" evidence="2">
    <location>
        <begin position="934"/>
        <end position="958"/>
    </location>
</feature>
<comment type="caution">
    <text evidence="4">The sequence shown here is derived from an EMBL/GenBank/DDBJ whole genome shotgun (WGS) entry which is preliminary data.</text>
</comment>
<evidence type="ECO:0000256" key="1">
    <source>
        <dbReference type="SAM" id="MobiDB-lite"/>
    </source>
</evidence>
<dbReference type="Pfam" id="PF00550">
    <property type="entry name" value="PP-binding"/>
    <property type="match status" value="1"/>
</dbReference>
<dbReference type="Proteomes" id="UP001597145">
    <property type="component" value="Unassembled WGS sequence"/>
</dbReference>
<keyword evidence="5" id="KW-1185">Reference proteome</keyword>